<evidence type="ECO:0000259" key="9">
    <source>
        <dbReference type="Pfam" id="PF09816"/>
    </source>
</evidence>
<evidence type="ECO:0000313" key="10">
    <source>
        <dbReference type="EMBL" id="GMF10115.1"/>
    </source>
</evidence>
<evidence type="ECO:0000256" key="2">
    <source>
        <dbReference type="ARBA" id="ARBA00007798"/>
    </source>
</evidence>
<keyword evidence="5" id="KW-0010">Activator</keyword>
<feature type="domain" description="Transcription elongation factor Eaf N-terminal" evidence="9">
    <location>
        <begin position="25"/>
        <end position="133"/>
    </location>
</feature>
<organism evidence="10 11">
    <name type="scientific">Phytophthora lilii</name>
    <dbReference type="NCBI Taxonomy" id="2077276"/>
    <lineage>
        <taxon>Eukaryota</taxon>
        <taxon>Sar</taxon>
        <taxon>Stramenopiles</taxon>
        <taxon>Oomycota</taxon>
        <taxon>Peronosporomycetes</taxon>
        <taxon>Peronosporales</taxon>
        <taxon>Peronosporaceae</taxon>
        <taxon>Phytophthora</taxon>
    </lineage>
</organism>
<dbReference type="InterPro" id="IPR019194">
    <property type="entry name" value="Tscrpt_elong_fac_Eaf_N"/>
</dbReference>
<name>A0A9W6TA27_9STRA</name>
<proteinExistence type="inferred from homology"/>
<evidence type="ECO:0000256" key="5">
    <source>
        <dbReference type="ARBA" id="ARBA00023159"/>
    </source>
</evidence>
<accession>A0A9W6TA27</accession>
<keyword evidence="3" id="KW-0597">Phosphoprotein</keyword>
<feature type="compositionally biased region" description="Polar residues" evidence="8">
    <location>
        <begin position="163"/>
        <end position="173"/>
    </location>
</feature>
<keyword evidence="7" id="KW-0539">Nucleus</keyword>
<evidence type="ECO:0000256" key="7">
    <source>
        <dbReference type="ARBA" id="ARBA00023242"/>
    </source>
</evidence>
<evidence type="ECO:0000256" key="6">
    <source>
        <dbReference type="ARBA" id="ARBA00023163"/>
    </source>
</evidence>
<reference evidence="10" key="1">
    <citation type="submission" date="2023-04" db="EMBL/GenBank/DDBJ databases">
        <title>Phytophthora lilii NBRC 32176.</title>
        <authorList>
            <person name="Ichikawa N."/>
            <person name="Sato H."/>
            <person name="Tonouchi N."/>
        </authorList>
    </citation>
    <scope>NUCLEOTIDE SEQUENCE</scope>
    <source>
        <strain evidence="10">NBRC 32176</strain>
    </source>
</reference>
<dbReference type="GO" id="GO:0032783">
    <property type="term" value="C:super elongation complex"/>
    <property type="evidence" value="ECO:0007669"/>
    <property type="project" value="InterPro"/>
</dbReference>
<dbReference type="PANTHER" id="PTHR15970">
    <property type="entry name" value="ELL-ASSOCIATED FACTOR EAF"/>
    <property type="match status" value="1"/>
</dbReference>
<comment type="caution">
    <text evidence="10">The sequence shown here is derived from an EMBL/GenBank/DDBJ whole genome shotgun (WGS) entry which is preliminary data.</text>
</comment>
<evidence type="ECO:0000256" key="8">
    <source>
        <dbReference type="SAM" id="MobiDB-lite"/>
    </source>
</evidence>
<feature type="region of interest" description="Disordered" evidence="8">
    <location>
        <begin position="135"/>
        <end position="210"/>
    </location>
</feature>
<dbReference type="GO" id="GO:0006368">
    <property type="term" value="P:transcription elongation by RNA polymerase II"/>
    <property type="evidence" value="ECO:0007669"/>
    <property type="project" value="InterPro"/>
</dbReference>
<dbReference type="GO" id="GO:0003711">
    <property type="term" value="F:transcription elongation factor activity"/>
    <property type="evidence" value="ECO:0007669"/>
    <property type="project" value="TreeGrafter"/>
</dbReference>
<dbReference type="PANTHER" id="PTHR15970:SF2">
    <property type="entry name" value="ELL-ASSOCIATED FACTOR EAF"/>
    <property type="match status" value="1"/>
</dbReference>
<keyword evidence="11" id="KW-1185">Reference proteome</keyword>
<dbReference type="OrthoDB" id="125903at2759"/>
<dbReference type="EMBL" id="BSXW01000031">
    <property type="protein sequence ID" value="GMF10115.1"/>
    <property type="molecule type" value="Genomic_DNA"/>
</dbReference>
<keyword evidence="4" id="KW-0805">Transcription regulation</keyword>
<dbReference type="InterPro" id="IPR027093">
    <property type="entry name" value="EAF_fam"/>
</dbReference>
<evidence type="ECO:0000313" key="11">
    <source>
        <dbReference type="Proteomes" id="UP001165083"/>
    </source>
</evidence>
<evidence type="ECO:0000256" key="3">
    <source>
        <dbReference type="ARBA" id="ARBA00022553"/>
    </source>
</evidence>
<evidence type="ECO:0000256" key="4">
    <source>
        <dbReference type="ARBA" id="ARBA00023015"/>
    </source>
</evidence>
<dbReference type="Pfam" id="PF09816">
    <property type="entry name" value="EAF"/>
    <property type="match status" value="1"/>
</dbReference>
<comment type="similarity">
    <text evidence="2">Belongs to the EAF family.</text>
</comment>
<dbReference type="Proteomes" id="UP001165083">
    <property type="component" value="Unassembled WGS sequence"/>
</dbReference>
<keyword evidence="6" id="KW-0804">Transcription</keyword>
<evidence type="ECO:0000256" key="1">
    <source>
        <dbReference type="ARBA" id="ARBA00004123"/>
    </source>
</evidence>
<dbReference type="AlphaFoldDB" id="A0A9W6TA27"/>
<sequence length="228" mass="23911">MLSSTSMAVPPSEQEAPAPLDDREYPVVLGASLHDAADEEEDQQQQSDVFASFCYEFQPASVDKSTPGLVSVDGSNGVQVLMGSSTGAPGGVSFKGKLVEHKETDCLLIFDSSGFRLERCPFSCMQLRHVRAPTPRRRVEIPSEQAGNGAAKTTSEAAEVGTPTASTVATANRTGKRPVGRPSGTGKRPVGRPTGSGKRGRPKGSTKVAIAAKKARLEAEATLNKSLA</sequence>
<gene>
    <name evidence="10" type="ORF">Plil01_000096000</name>
</gene>
<comment type="subcellular location">
    <subcellularLocation>
        <location evidence="1">Nucleus</location>
    </subcellularLocation>
</comment>
<protein>
    <submittedName>
        <fullName evidence="10">Unnamed protein product</fullName>
    </submittedName>
</protein>
<feature type="region of interest" description="Disordered" evidence="8">
    <location>
        <begin position="1"/>
        <end position="42"/>
    </location>
</feature>